<dbReference type="SUPFAM" id="SSF89095">
    <property type="entry name" value="GatB/YqeY motif"/>
    <property type="match status" value="1"/>
</dbReference>
<dbReference type="NCBIfam" id="TIGR00133">
    <property type="entry name" value="gatB"/>
    <property type="match status" value="1"/>
</dbReference>
<dbReference type="NCBIfam" id="NF004014">
    <property type="entry name" value="PRK05477.1-4"/>
    <property type="match status" value="1"/>
</dbReference>
<comment type="catalytic activity">
    <reaction evidence="8 10">
        <text>L-aspartyl-tRNA(Asn) + L-glutamine + ATP + H2O = L-asparaginyl-tRNA(Asn) + L-glutamate + ADP + phosphate + 2 H(+)</text>
        <dbReference type="Rhea" id="RHEA:14513"/>
        <dbReference type="Rhea" id="RHEA-COMP:9674"/>
        <dbReference type="Rhea" id="RHEA-COMP:9677"/>
        <dbReference type="ChEBI" id="CHEBI:15377"/>
        <dbReference type="ChEBI" id="CHEBI:15378"/>
        <dbReference type="ChEBI" id="CHEBI:29985"/>
        <dbReference type="ChEBI" id="CHEBI:30616"/>
        <dbReference type="ChEBI" id="CHEBI:43474"/>
        <dbReference type="ChEBI" id="CHEBI:58359"/>
        <dbReference type="ChEBI" id="CHEBI:78515"/>
        <dbReference type="ChEBI" id="CHEBI:78516"/>
        <dbReference type="ChEBI" id="CHEBI:456216"/>
    </reaction>
</comment>
<dbReference type="PROSITE" id="PS01234">
    <property type="entry name" value="GATB"/>
    <property type="match status" value="1"/>
</dbReference>
<feature type="domain" description="Asn/Gln amidotransferase" evidence="11">
    <location>
        <begin position="326"/>
        <end position="472"/>
    </location>
</feature>
<evidence type="ECO:0000256" key="8">
    <source>
        <dbReference type="ARBA" id="ARBA00047380"/>
    </source>
</evidence>
<evidence type="ECO:0000259" key="11">
    <source>
        <dbReference type="SMART" id="SM00845"/>
    </source>
</evidence>
<evidence type="ECO:0000256" key="6">
    <source>
        <dbReference type="ARBA" id="ARBA00022917"/>
    </source>
</evidence>
<evidence type="ECO:0000256" key="5">
    <source>
        <dbReference type="ARBA" id="ARBA00022840"/>
    </source>
</evidence>
<comment type="catalytic activity">
    <reaction evidence="9 10">
        <text>L-glutamyl-tRNA(Gln) + L-glutamine + ATP + H2O = L-glutaminyl-tRNA(Gln) + L-glutamate + ADP + phosphate + H(+)</text>
        <dbReference type="Rhea" id="RHEA:17521"/>
        <dbReference type="Rhea" id="RHEA-COMP:9681"/>
        <dbReference type="Rhea" id="RHEA-COMP:9684"/>
        <dbReference type="ChEBI" id="CHEBI:15377"/>
        <dbReference type="ChEBI" id="CHEBI:15378"/>
        <dbReference type="ChEBI" id="CHEBI:29985"/>
        <dbReference type="ChEBI" id="CHEBI:30616"/>
        <dbReference type="ChEBI" id="CHEBI:43474"/>
        <dbReference type="ChEBI" id="CHEBI:58359"/>
        <dbReference type="ChEBI" id="CHEBI:78520"/>
        <dbReference type="ChEBI" id="CHEBI:78521"/>
        <dbReference type="ChEBI" id="CHEBI:456216"/>
    </reaction>
</comment>
<dbReference type="PANTHER" id="PTHR11659:SF4">
    <property type="entry name" value="ASPARTYL_GLUTAMYL-TRNA(GLN) AMIDOTRANSFERASE SUBUNIT B_E CATALYTIC DOMAIN-CONTAINING PROTEIN"/>
    <property type="match status" value="1"/>
</dbReference>
<dbReference type="EC" id="6.3.5.-" evidence="10"/>
<keyword evidence="5 10" id="KW-0067">ATP-binding</keyword>
<dbReference type="RefSeq" id="WP_281093452.1">
    <property type="nucleotide sequence ID" value="NZ_JARYZI010000003.1"/>
</dbReference>
<evidence type="ECO:0000256" key="3">
    <source>
        <dbReference type="ARBA" id="ARBA00022598"/>
    </source>
</evidence>
<protein>
    <recommendedName>
        <fullName evidence="10">Aspartyl/glutamyl-tRNA(Asn/Gln) amidotransferase subunit B</fullName>
        <shortName evidence="10">Asp/Glu-ADT subunit B</shortName>
        <ecNumber evidence="10">6.3.5.-</ecNumber>
    </recommendedName>
</protein>
<dbReference type="HAMAP" id="MF_00121">
    <property type="entry name" value="GatB"/>
    <property type="match status" value="1"/>
</dbReference>
<comment type="subunit">
    <text evidence="2 10">Heterotrimer of A, B and C subunits.</text>
</comment>
<dbReference type="SUPFAM" id="SSF55931">
    <property type="entry name" value="Glutamine synthetase/guanido kinase"/>
    <property type="match status" value="1"/>
</dbReference>
<dbReference type="EMBL" id="JARYZI010000003">
    <property type="protein sequence ID" value="MDH8677632.1"/>
    <property type="molecule type" value="Genomic_DNA"/>
</dbReference>
<dbReference type="NCBIfam" id="NF004012">
    <property type="entry name" value="PRK05477.1-2"/>
    <property type="match status" value="1"/>
</dbReference>
<dbReference type="InterPro" id="IPR017958">
    <property type="entry name" value="Gln-tRNA_amidoTrfase_suB_CS"/>
</dbReference>
<dbReference type="InterPro" id="IPR018027">
    <property type="entry name" value="Asn/Gln_amidotransferase"/>
</dbReference>
<keyword evidence="13" id="KW-1185">Reference proteome</keyword>
<dbReference type="InterPro" id="IPR023168">
    <property type="entry name" value="GatB_Yqey_C_2"/>
</dbReference>
<dbReference type="Gene3D" id="1.10.10.410">
    <property type="match status" value="1"/>
</dbReference>
<evidence type="ECO:0000313" key="13">
    <source>
        <dbReference type="Proteomes" id="UP001158045"/>
    </source>
</evidence>
<keyword evidence="4 10" id="KW-0547">Nucleotide-binding</keyword>
<evidence type="ECO:0000256" key="4">
    <source>
        <dbReference type="ARBA" id="ARBA00022741"/>
    </source>
</evidence>
<evidence type="ECO:0000256" key="2">
    <source>
        <dbReference type="ARBA" id="ARBA00011123"/>
    </source>
</evidence>
<name>A0ABT6NB39_9FIRM</name>
<comment type="function">
    <text evidence="7 10">Allows the formation of correctly charged Asn-tRNA(Asn) or Gln-tRNA(Gln) through the transamidation of misacylated Asp-tRNA(Asn) or Glu-tRNA(Gln) in organisms which lack either or both of asparaginyl-tRNA or glutaminyl-tRNA synthetases. The reaction takes place in the presence of glutamine and ATP through an activated phospho-Asp-tRNA(Asn) or phospho-Glu-tRNA(Gln).</text>
</comment>
<dbReference type="InterPro" id="IPR003789">
    <property type="entry name" value="Asn/Gln_tRNA_amidoTrase-B-like"/>
</dbReference>
<sequence length="476" mass="53131">MSYECVIGLEVHVELNTKSKIFCSCSTEFGGAPNTHVCPVCLGLPGALPVLNKEVVSSAIKAGLALNCSITEKGRQDRKNYFYPDLPKAYQISQNELPIALGGYMNIETALGNRQVGITRVHIEEDAGKLIHEASGGTLIDYNRGGVPLIEIVSEPDMRSAEEVKAYLQKLRATMLYLDISSCKMNEGAFRCDVNLSVRKKGSQTLGTRTEMKNLNSFAFIMKAIESEKERQIAVIEGGGEVVQETRRWDAQKNQSFAMRSKEDAHDYRYFPDPDLMPIVIKSQEIQAIKDKLPQLPEDYRVLFSQQYGIKGDISEQLVKDKAIADYFSKAASMTKTPEIFANLLIMEVSKFLDTGSENVVIPIKHEHFAALVNLVGERKISTNIAKKVLSSMWQTTESPQKILDDKNWWPIVDREVLLVLGREILKKTPQIASDYRAGKKQALGAFMGQMMKATEGKADPSIAEEIFTTQLIHEI</sequence>
<evidence type="ECO:0000313" key="12">
    <source>
        <dbReference type="EMBL" id="MDH8677632.1"/>
    </source>
</evidence>
<dbReference type="InterPro" id="IPR004413">
    <property type="entry name" value="GatB"/>
</dbReference>
<evidence type="ECO:0000256" key="10">
    <source>
        <dbReference type="HAMAP-Rule" id="MF_00121"/>
    </source>
</evidence>
<dbReference type="InterPro" id="IPR014746">
    <property type="entry name" value="Gln_synth/guanido_kin_cat_dom"/>
</dbReference>
<gene>
    <name evidence="10 12" type="primary">gatB</name>
    <name evidence="12" type="ORF">QE109_05710</name>
</gene>
<keyword evidence="3 10" id="KW-0436">Ligase</keyword>
<dbReference type="PANTHER" id="PTHR11659">
    <property type="entry name" value="GLUTAMYL-TRNA GLN AMIDOTRANSFERASE SUBUNIT B MITOCHONDRIAL AND PROKARYOTIC PET112-RELATED"/>
    <property type="match status" value="1"/>
</dbReference>
<dbReference type="Pfam" id="PF02934">
    <property type="entry name" value="GatB_N"/>
    <property type="match status" value="1"/>
</dbReference>
<dbReference type="InterPro" id="IPR017959">
    <property type="entry name" value="Asn/Gln-tRNA_amidoTrfase_suB/E"/>
</dbReference>
<evidence type="ECO:0000256" key="1">
    <source>
        <dbReference type="ARBA" id="ARBA00005306"/>
    </source>
</evidence>
<dbReference type="Proteomes" id="UP001158045">
    <property type="component" value="Unassembled WGS sequence"/>
</dbReference>
<dbReference type="SMART" id="SM00845">
    <property type="entry name" value="GatB_Yqey"/>
    <property type="match status" value="1"/>
</dbReference>
<comment type="caution">
    <text evidence="12">The sequence shown here is derived from an EMBL/GenBank/DDBJ whole genome shotgun (WGS) entry which is preliminary data.</text>
</comment>
<organism evidence="12 13">
    <name type="scientific">Fusibacter bizertensis</name>
    <dbReference type="NCBI Taxonomy" id="1488331"/>
    <lineage>
        <taxon>Bacteria</taxon>
        <taxon>Bacillati</taxon>
        <taxon>Bacillota</taxon>
        <taxon>Clostridia</taxon>
        <taxon>Eubacteriales</taxon>
        <taxon>Eubacteriales Family XII. Incertae Sedis</taxon>
        <taxon>Fusibacter</taxon>
    </lineage>
</organism>
<dbReference type="Pfam" id="PF02637">
    <property type="entry name" value="GatB_Yqey"/>
    <property type="match status" value="1"/>
</dbReference>
<proteinExistence type="inferred from homology"/>
<keyword evidence="6 10" id="KW-0648">Protein biosynthesis</keyword>
<comment type="similarity">
    <text evidence="1 10">Belongs to the GatB/GatE family. GatB subfamily.</text>
</comment>
<evidence type="ECO:0000256" key="9">
    <source>
        <dbReference type="ARBA" id="ARBA00047913"/>
    </source>
</evidence>
<evidence type="ECO:0000256" key="7">
    <source>
        <dbReference type="ARBA" id="ARBA00024799"/>
    </source>
</evidence>
<reference evidence="12 13" key="1">
    <citation type="submission" date="2023-04" db="EMBL/GenBank/DDBJ databases">
        <title>Fusibacter bizertensis strain WBS, isolated from littoral bottom sediments of the Arctic seas - biochemical and genomic analysis.</title>
        <authorList>
            <person name="Brioukhanov A.L."/>
        </authorList>
    </citation>
    <scope>NUCLEOTIDE SEQUENCE [LARGE SCALE GENOMIC DNA]</scope>
    <source>
        <strain evidence="12 13">WBS</strain>
    </source>
</reference>
<accession>A0ABT6NB39</accession>
<dbReference type="InterPro" id="IPR006075">
    <property type="entry name" value="Asn/Gln-tRNA_Trfase_suB/E_cat"/>
</dbReference>